<dbReference type="GO" id="GO:0019148">
    <property type="term" value="F:D-cysteine desulfhydrase activity"/>
    <property type="evidence" value="ECO:0007669"/>
    <property type="project" value="TreeGrafter"/>
</dbReference>
<dbReference type="SUPFAM" id="SSF53686">
    <property type="entry name" value="Tryptophan synthase beta subunit-like PLP-dependent enzymes"/>
    <property type="match status" value="1"/>
</dbReference>
<organism evidence="7 8">
    <name type="scientific">Spirosoma aureum</name>
    <dbReference type="NCBI Taxonomy" id="2692134"/>
    <lineage>
        <taxon>Bacteria</taxon>
        <taxon>Pseudomonadati</taxon>
        <taxon>Bacteroidota</taxon>
        <taxon>Cytophagia</taxon>
        <taxon>Cytophagales</taxon>
        <taxon>Cytophagaceae</taxon>
        <taxon>Spirosoma</taxon>
    </lineage>
</organism>
<comment type="cofactor">
    <cofactor evidence="1">
        <name>pyridoxal 5'-phosphate</name>
        <dbReference type="ChEBI" id="CHEBI:597326"/>
    </cofactor>
</comment>
<feature type="domain" description="Tryptophan synthase beta chain-like PALP" evidence="6">
    <location>
        <begin position="10"/>
        <end position="297"/>
    </location>
</feature>
<dbReference type="PIRSF" id="PIRSF006278">
    <property type="entry name" value="ACCD_DCysDesulf"/>
    <property type="match status" value="1"/>
</dbReference>
<evidence type="ECO:0000313" key="8">
    <source>
        <dbReference type="Proteomes" id="UP000501802"/>
    </source>
</evidence>
<dbReference type="Pfam" id="PF00291">
    <property type="entry name" value="PALP"/>
    <property type="match status" value="1"/>
</dbReference>
<dbReference type="Gene3D" id="3.40.50.1100">
    <property type="match status" value="2"/>
</dbReference>
<evidence type="ECO:0000313" key="7">
    <source>
        <dbReference type="EMBL" id="QIP15464.1"/>
    </source>
</evidence>
<dbReference type="KEGG" id="spib:G8759_23920"/>
<dbReference type="Proteomes" id="UP000501802">
    <property type="component" value="Chromosome"/>
</dbReference>
<dbReference type="RefSeq" id="WP_167213684.1">
    <property type="nucleotide sequence ID" value="NZ_CP050063.1"/>
</dbReference>
<evidence type="ECO:0000256" key="2">
    <source>
        <dbReference type="ARBA" id="ARBA00008639"/>
    </source>
</evidence>
<dbReference type="EMBL" id="CP050063">
    <property type="protein sequence ID" value="QIP15464.1"/>
    <property type="molecule type" value="Genomic_DNA"/>
</dbReference>
<evidence type="ECO:0000256" key="1">
    <source>
        <dbReference type="ARBA" id="ARBA00001933"/>
    </source>
</evidence>
<gene>
    <name evidence="7" type="ORF">G8759_23920</name>
</gene>
<dbReference type="AlphaFoldDB" id="A0A6G9ASZ0"/>
<accession>A0A6G9ASZ0</accession>
<keyword evidence="8" id="KW-1185">Reference proteome</keyword>
<evidence type="ECO:0000256" key="5">
    <source>
        <dbReference type="PIRSR" id="PIRSR006278-2"/>
    </source>
</evidence>
<evidence type="ECO:0000259" key="6">
    <source>
        <dbReference type="Pfam" id="PF00291"/>
    </source>
</evidence>
<comment type="similarity">
    <text evidence="2">Belongs to the ACC deaminase/D-cysteine desulfhydrase family.</text>
</comment>
<protein>
    <submittedName>
        <fullName evidence="7">1-aminocyclopropane-1-carboxylate deaminase/D-cysteine desulfhydrase</fullName>
    </submittedName>
</protein>
<dbReference type="InterPro" id="IPR001926">
    <property type="entry name" value="TrpB-like_PALP"/>
</dbReference>
<dbReference type="InterPro" id="IPR027278">
    <property type="entry name" value="ACCD_DCysDesulf"/>
</dbReference>
<dbReference type="PANTHER" id="PTHR43780:SF2">
    <property type="entry name" value="1-AMINOCYCLOPROPANE-1-CARBOXYLATE DEAMINASE-RELATED"/>
    <property type="match status" value="1"/>
</dbReference>
<feature type="active site" description="Nucleophile" evidence="4">
    <location>
        <position position="75"/>
    </location>
</feature>
<feature type="modified residue" description="N6-(pyridoxal phosphate)lysine" evidence="5">
    <location>
        <position position="48"/>
    </location>
</feature>
<keyword evidence="3 5" id="KW-0663">Pyridoxal phosphate</keyword>
<proteinExistence type="inferred from homology"/>
<name>A0A6G9ASZ0_9BACT</name>
<evidence type="ECO:0000256" key="4">
    <source>
        <dbReference type="PIRSR" id="PIRSR006278-1"/>
    </source>
</evidence>
<reference evidence="7 8" key="1">
    <citation type="submission" date="2020-03" db="EMBL/GenBank/DDBJ databases">
        <authorList>
            <person name="Kim M.K."/>
        </authorList>
    </citation>
    <scope>NUCLEOTIDE SEQUENCE [LARGE SCALE GENOMIC DNA]</scope>
    <source>
        <strain evidence="7 8">BT328</strain>
    </source>
</reference>
<dbReference type="InterPro" id="IPR036052">
    <property type="entry name" value="TrpB-like_PALP_sf"/>
</dbReference>
<dbReference type="PANTHER" id="PTHR43780">
    <property type="entry name" value="1-AMINOCYCLOPROPANE-1-CARBOXYLATE DEAMINASE-RELATED"/>
    <property type="match status" value="1"/>
</dbReference>
<sequence length="309" mass="34022">MDELARQLSELAGNSPVQLLNDPFPEPVGIRLFLKRDDLLHPLVSGNKWRKLTYNLLEAQRQHLNTLLTFGGAYSNHLYATAAAGQVFGFKTIGIVRGEELANSSRNPTLAFCESCGMTLYFISRAEYRQKDDPDFQADLINRFGPCYLIPEGGTNELAIHGTAEIIPELISQLGRIPDYVCCPVGTGGTVAGLARSAPKETVVLGFVVLKGLDLTTLYSEPIEAGLALARPRQVDYPFGGYAKTTPELIDFIRAFERKTEVKLEQIYTGKMLYGIYDLARQGYFPNEATVVAVHTGGLQGRSKELEAD</sequence>
<evidence type="ECO:0000256" key="3">
    <source>
        <dbReference type="ARBA" id="ARBA00022898"/>
    </source>
</evidence>